<evidence type="ECO:0000256" key="6">
    <source>
        <dbReference type="PIRSR" id="PIRSR613078-3"/>
    </source>
</evidence>
<dbReference type="InterPro" id="IPR001345">
    <property type="entry name" value="PG/BPGM_mutase_AS"/>
</dbReference>
<gene>
    <name evidence="7" type="ORF">AaE_007489</name>
</gene>
<dbReference type="PROSITE" id="PS00175">
    <property type="entry name" value="PG_MUTASE"/>
    <property type="match status" value="1"/>
</dbReference>
<sequence>MLKDGALVLVGVCVALQVQALLRVMRTKKSSSSHDGDANEGVDLADPIKHAHRHHSWSDKELTYFEKDQRSTGMLVLMRHGQSVWNRKPARPDFVWRYAGTVDIPLSEVGMQEALEAGHALQHIPLDLVFCSQMDRARTTVALALSSHDSGKTPVVVHSSPLSAPVFDDLVEPHPTRFVLPVYVTSALNERHFGSLQGVPSTQHPPDIGGAIRNDYRLKFPGDKGESCADVEARVIPFFVACIQPHLAAGKNVLVSTHGFVIRTLIKVLEGLDDATYLAHMAMEKSNPEACRLLAPTGVPLLYAFEKGVDEDGGRLVPVVTENRRARARSIARSLSKDNMVLDT</sequence>
<dbReference type="VEuPathDB" id="FungiDB:H257_07365"/>
<dbReference type="GO" id="GO:0006096">
    <property type="term" value="P:glycolytic process"/>
    <property type="evidence" value="ECO:0007669"/>
    <property type="project" value="UniProtKB-KW"/>
</dbReference>
<dbReference type="AlphaFoldDB" id="A0A6A5AHV0"/>
<evidence type="ECO:0000256" key="3">
    <source>
        <dbReference type="ARBA" id="ARBA00023152"/>
    </source>
</evidence>
<dbReference type="SMART" id="SM00855">
    <property type="entry name" value="PGAM"/>
    <property type="match status" value="1"/>
</dbReference>
<dbReference type="GO" id="GO:0004619">
    <property type="term" value="F:phosphoglycerate mutase activity"/>
    <property type="evidence" value="ECO:0007669"/>
    <property type="project" value="UniProtKB-EC"/>
</dbReference>
<protein>
    <recommendedName>
        <fullName evidence="2">phosphoglycerate mutase (2,3-diphosphoglycerate-dependent)</fullName>
        <ecNumber evidence="2">5.4.2.11</ecNumber>
    </recommendedName>
</protein>
<dbReference type="PANTHER" id="PTHR11931">
    <property type="entry name" value="PHOSPHOGLYCERATE MUTASE"/>
    <property type="match status" value="1"/>
</dbReference>
<accession>A0A6A5AHV0</accession>
<dbReference type="EC" id="5.4.2.11" evidence="2"/>
<dbReference type="Gene3D" id="3.40.50.1240">
    <property type="entry name" value="Phosphoglycerate mutase-like"/>
    <property type="match status" value="1"/>
</dbReference>
<feature type="binding site" evidence="5">
    <location>
        <position position="136"/>
    </location>
    <ligand>
        <name>substrate</name>
    </ligand>
</feature>
<proteinExistence type="inferred from homology"/>
<dbReference type="InterPro" id="IPR029033">
    <property type="entry name" value="His_PPase_superfam"/>
</dbReference>
<feature type="binding site" evidence="5">
    <location>
        <begin position="79"/>
        <end position="86"/>
    </location>
    <ligand>
        <name>substrate</name>
    </ligand>
</feature>
<evidence type="ECO:0000313" key="8">
    <source>
        <dbReference type="Proteomes" id="UP000469452"/>
    </source>
</evidence>
<organism evidence="7 8">
    <name type="scientific">Aphanomyces astaci</name>
    <name type="common">Crayfish plague agent</name>
    <dbReference type="NCBI Taxonomy" id="112090"/>
    <lineage>
        <taxon>Eukaryota</taxon>
        <taxon>Sar</taxon>
        <taxon>Stramenopiles</taxon>
        <taxon>Oomycota</taxon>
        <taxon>Saprolegniomycetes</taxon>
        <taxon>Saprolegniales</taxon>
        <taxon>Verrucalvaceae</taxon>
        <taxon>Aphanomyces</taxon>
    </lineage>
</organism>
<dbReference type="CDD" id="cd07067">
    <property type="entry name" value="HP_PGM_like"/>
    <property type="match status" value="1"/>
</dbReference>
<keyword evidence="4" id="KW-0413">Isomerase</keyword>
<name>A0A6A5AHV0_APHAT</name>
<reference evidence="7 8" key="1">
    <citation type="submission" date="2019-06" db="EMBL/GenBank/DDBJ databases">
        <title>Genomics analysis of Aphanomyces spp. identifies a new class of oomycete effector associated with host adaptation.</title>
        <authorList>
            <person name="Gaulin E."/>
        </authorList>
    </citation>
    <scope>NUCLEOTIDE SEQUENCE [LARGE SCALE GENOMIC DNA]</scope>
    <source>
        <strain evidence="7 8">E</strain>
    </source>
</reference>
<dbReference type="EMBL" id="VJMI01013330">
    <property type="protein sequence ID" value="KAF0748060.1"/>
    <property type="molecule type" value="Genomic_DNA"/>
</dbReference>
<comment type="caution">
    <text evidence="7">The sequence shown here is derived from an EMBL/GenBank/DDBJ whole genome shotgun (WGS) entry which is preliminary data.</text>
</comment>
<evidence type="ECO:0000256" key="4">
    <source>
        <dbReference type="ARBA" id="ARBA00023235"/>
    </source>
</evidence>
<dbReference type="Proteomes" id="UP000469452">
    <property type="component" value="Unassembled WGS sequence"/>
</dbReference>
<keyword evidence="3" id="KW-0324">Glycolysis</keyword>
<dbReference type="Pfam" id="PF00300">
    <property type="entry name" value="His_Phos_1"/>
    <property type="match status" value="2"/>
</dbReference>
<evidence type="ECO:0000256" key="1">
    <source>
        <dbReference type="ARBA" id="ARBA00006717"/>
    </source>
</evidence>
<evidence type="ECO:0000313" key="7">
    <source>
        <dbReference type="EMBL" id="KAF0748060.1"/>
    </source>
</evidence>
<dbReference type="InterPro" id="IPR013078">
    <property type="entry name" value="His_Pase_superF_clade-1"/>
</dbReference>
<evidence type="ECO:0000256" key="2">
    <source>
        <dbReference type="ARBA" id="ARBA00012028"/>
    </source>
</evidence>
<comment type="similarity">
    <text evidence="1">Belongs to the phosphoglycerate mutase family. BPG-dependent PGAM subfamily.</text>
</comment>
<dbReference type="InterPro" id="IPR005952">
    <property type="entry name" value="Phosphogly_mut1"/>
</dbReference>
<feature type="site" description="Transition state stabilizer" evidence="6">
    <location>
        <position position="258"/>
    </location>
</feature>
<dbReference type="SUPFAM" id="SSF53254">
    <property type="entry name" value="Phosphoglycerate mutase-like"/>
    <property type="match status" value="1"/>
</dbReference>
<evidence type="ECO:0000256" key="5">
    <source>
        <dbReference type="PIRSR" id="PIRSR613078-2"/>
    </source>
</evidence>